<evidence type="ECO:0000313" key="9">
    <source>
        <dbReference type="EMBL" id="RKP11467.1"/>
    </source>
</evidence>
<evidence type="ECO:0000256" key="2">
    <source>
        <dbReference type="ARBA" id="ARBA00008017"/>
    </source>
</evidence>
<organism evidence="9 10">
    <name type="scientific">Piptocephalis cylindrospora</name>
    <dbReference type="NCBI Taxonomy" id="1907219"/>
    <lineage>
        <taxon>Eukaryota</taxon>
        <taxon>Fungi</taxon>
        <taxon>Fungi incertae sedis</taxon>
        <taxon>Zoopagomycota</taxon>
        <taxon>Zoopagomycotina</taxon>
        <taxon>Zoopagomycetes</taxon>
        <taxon>Zoopagales</taxon>
        <taxon>Piptocephalidaceae</taxon>
        <taxon>Piptocephalis</taxon>
    </lineage>
</organism>
<dbReference type="InterPro" id="IPR023408">
    <property type="entry name" value="MscS_beta-dom_sf"/>
</dbReference>
<protein>
    <submittedName>
        <fullName evidence="9">Mechanosensitive ion channel-domain-containing protein</fullName>
    </submittedName>
</protein>
<dbReference type="SUPFAM" id="SSF50182">
    <property type="entry name" value="Sm-like ribonucleoproteins"/>
    <property type="match status" value="1"/>
</dbReference>
<dbReference type="OrthoDB" id="544685at2759"/>
<feature type="domain" description="Mechanosensitive ion channel MscS" evidence="8">
    <location>
        <begin position="24"/>
        <end position="83"/>
    </location>
</feature>
<dbReference type="GO" id="GO:0006820">
    <property type="term" value="P:monoatomic anion transport"/>
    <property type="evidence" value="ECO:0007669"/>
    <property type="project" value="TreeGrafter"/>
</dbReference>
<dbReference type="InterPro" id="IPR010920">
    <property type="entry name" value="LSM_dom_sf"/>
</dbReference>
<sequence>MLASFLLALSFMMGSTATAFFESVVFLFVQHPYDVGDSIEVEGIEYKVREMQLLTSVLEQSDGAMVLAPNAQLAQKFIRNHRRSADEKEAIWIDVDFNTPDGSIHKLNQRMSSFLRSHRRDYKDDLSLSILEIWRSSRIKIELTVPFRGNIQDEQRKIERRNRFLLHLKGVLADLNIQYQGDLQRVRLTEESRSSGSQRRWPSQSEGLNQNAGLDSSGSTLR</sequence>
<dbReference type="Proteomes" id="UP000267251">
    <property type="component" value="Unassembled WGS sequence"/>
</dbReference>
<keyword evidence="7" id="KW-0732">Signal</keyword>
<comment type="similarity">
    <text evidence="2">Belongs to the MscS (TC 1.A.23) family.</text>
</comment>
<evidence type="ECO:0000256" key="1">
    <source>
        <dbReference type="ARBA" id="ARBA00004141"/>
    </source>
</evidence>
<dbReference type="InterPro" id="IPR016688">
    <property type="entry name" value="MscS-like_plants/fungi"/>
</dbReference>
<feature type="region of interest" description="Disordered" evidence="6">
    <location>
        <begin position="188"/>
        <end position="222"/>
    </location>
</feature>
<dbReference type="Gene3D" id="2.30.30.60">
    <property type="match status" value="1"/>
</dbReference>
<dbReference type="GO" id="GO:0008381">
    <property type="term" value="F:mechanosensitive monoatomic ion channel activity"/>
    <property type="evidence" value="ECO:0007669"/>
    <property type="project" value="TreeGrafter"/>
</dbReference>
<evidence type="ECO:0000259" key="8">
    <source>
        <dbReference type="Pfam" id="PF00924"/>
    </source>
</evidence>
<gene>
    <name evidence="9" type="ORF">BJ684DRAFT_21960</name>
</gene>
<dbReference type="PANTHER" id="PTHR31618">
    <property type="entry name" value="MECHANOSENSITIVE ION CHANNEL PROTEIN 5"/>
    <property type="match status" value="1"/>
</dbReference>
<reference evidence="10" key="1">
    <citation type="journal article" date="2018" name="Nat. Microbiol.">
        <title>Leveraging single-cell genomics to expand the fungal tree of life.</title>
        <authorList>
            <person name="Ahrendt S.R."/>
            <person name="Quandt C.A."/>
            <person name="Ciobanu D."/>
            <person name="Clum A."/>
            <person name="Salamov A."/>
            <person name="Andreopoulos B."/>
            <person name="Cheng J.F."/>
            <person name="Woyke T."/>
            <person name="Pelin A."/>
            <person name="Henrissat B."/>
            <person name="Reynolds N.K."/>
            <person name="Benny G.L."/>
            <person name="Smith M.E."/>
            <person name="James T.Y."/>
            <person name="Grigoriev I.V."/>
        </authorList>
    </citation>
    <scope>NUCLEOTIDE SEQUENCE [LARGE SCALE GENOMIC DNA]</scope>
</reference>
<keyword evidence="4" id="KW-1133">Transmembrane helix</keyword>
<dbReference type="Pfam" id="PF00924">
    <property type="entry name" value="MS_channel_2nd"/>
    <property type="match status" value="1"/>
</dbReference>
<dbReference type="InterPro" id="IPR006685">
    <property type="entry name" value="MscS_channel_2nd"/>
</dbReference>
<evidence type="ECO:0000256" key="5">
    <source>
        <dbReference type="ARBA" id="ARBA00023136"/>
    </source>
</evidence>
<dbReference type="PANTHER" id="PTHR31618:SF1">
    <property type="entry name" value="EF-HAND DOMAIN-CONTAINING PROTEIN"/>
    <property type="match status" value="1"/>
</dbReference>
<name>A0A4P9XYJ8_9FUNG</name>
<feature type="chain" id="PRO_5020292215" evidence="7">
    <location>
        <begin position="18"/>
        <end position="222"/>
    </location>
</feature>
<dbReference type="GO" id="GO:0005886">
    <property type="term" value="C:plasma membrane"/>
    <property type="evidence" value="ECO:0007669"/>
    <property type="project" value="TreeGrafter"/>
</dbReference>
<evidence type="ECO:0000256" key="3">
    <source>
        <dbReference type="ARBA" id="ARBA00022692"/>
    </source>
</evidence>
<evidence type="ECO:0000256" key="7">
    <source>
        <dbReference type="SAM" id="SignalP"/>
    </source>
</evidence>
<evidence type="ECO:0000256" key="6">
    <source>
        <dbReference type="SAM" id="MobiDB-lite"/>
    </source>
</evidence>
<feature type="compositionally biased region" description="Polar residues" evidence="6">
    <location>
        <begin position="194"/>
        <end position="222"/>
    </location>
</feature>
<keyword evidence="3" id="KW-0812">Transmembrane</keyword>
<keyword evidence="5" id="KW-0472">Membrane</keyword>
<evidence type="ECO:0000256" key="4">
    <source>
        <dbReference type="ARBA" id="ARBA00022989"/>
    </source>
</evidence>
<keyword evidence="10" id="KW-1185">Reference proteome</keyword>
<evidence type="ECO:0000313" key="10">
    <source>
        <dbReference type="Proteomes" id="UP000267251"/>
    </source>
</evidence>
<dbReference type="EMBL" id="KZ988886">
    <property type="protein sequence ID" value="RKP11467.1"/>
    <property type="molecule type" value="Genomic_DNA"/>
</dbReference>
<comment type="subcellular location">
    <subcellularLocation>
        <location evidence="1">Membrane</location>
        <topology evidence="1">Multi-pass membrane protein</topology>
    </subcellularLocation>
</comment>
<feature type="signal peptide" evidence="7">
    <location>
        <begin position="1"/>
        <end position="17"/>
    </location>
</feature>
<proteinExistence type="inferred from homology"/>
<accession>A0A4P9XYJ8</accession>
<dbReference type="AlphaFoldDB" id="A0A4P9XYJ8"/>